<keyword evidence="3" id="KW-1185">Reference proteome</keyword>
<evidence type="ECO:0000313" key="2">
    <source>
        <dbReference type="EMBL" id="KAF7842589.1"/>
    </source>
</evidence>
<dbReference type="EMBL" id="JAAIUW010000002">
    <property type="protein sequence ID" value="KAF7842589.1"/>
    <property type="molecule type" value="Genomic_DNA"/>
</dbReference>
<sequence>MINEELPQRKMAANTLNSDIDKTEKSMAELKEQILRAKEEKCLGQHGVHEGVCGCEERQVSNGR</sequence>
<evidence type="ECO:0000256" key="1">
    <source>
        <dbReference type="SAM" id="Coils"/>
    </source>
</evidence>
<feature type="coiled-coil region" evidence="1">
    <location>
        <begin position="13"/>
        <end position="40"/>
    </location>
</feature>
<protein>
    <submittedName>
        <fullName evidence="2">Uncharacterized protein</fullName>
    </submittedName>
</protein>
<dbReference type="Proteomes" id="UP000634136">
    <property type="component" value="Unassembled WGS sequence"/>
</dbReference>
<reference evidence="2" key="1">
    <citation type="submission" date="2020-09" db="EMBL/GenBank/DDBJ databases">
        <title>Genome-Enabled Discovery of Anthraquinone Biosynthesis in Senna tora.</title>
        <authorList>
            <person name="Kang S.-H."/>
            <person name="Pandey R.P."/>
            <person name="Lee C.-M."/>
            <person name="Sim J.-S."/>
            <person name="Jeong J.-T."/>
            <person name="Choi B.-S."/>
            <person name="Jung M."/>
            <person name="Ginzburg D."/>
            <person name="Zhao K."/>
            <person name="Won S.Y."/>
            <person name="Oh T.-J."/>
            <person name="Yu Y."/>
            <person name="Kim N.-H."/>
            <person name="Lee O.R."/>
            <person name="Lee T.-H."/>
            <person name="Bashyal P."/>
            <person name="Kim T.-S."/>
            <person name="Lee W.-H."/>
            <person name="Kawkins C."/>
            <person name="Kim C.-K."/>
            <person name="Kim J.S."/>
            <person name="Ahn B.O."/>
            <person name="Rhee S.Y."/>
            <person name="Sohng J.K."/>
        </authorList>
    </citation>
    <scope>NUCLEOTIDE SEQUENCE</scope>
    <source>
        <tissue evidence="2">Leaf</tissue>
    </source>
</reference>
<gene>
    <name evidence="2" type="ORF">G2W53_004887</name>
</gene>
<comment type="caution">
    <text evidence="2">The sequence shown here is derived from an EMBL/GenBank/DDBJ whole genome shotgun (WGS) entry which is preliminary data.</text>
</comment>
<dbReference type="AlphaFoldDB" id="A0A834XCK5"/>
<proteinExistence type="predicted"/>
<accession>A0A834XCK5</accession>
<name>A0A834XCK5_9FABA</name>
<keyword evidence="1" id="KW-0175">Coiled coil</keyword>
<evidence type="ECO:0000313" key="3">
    <source>
        <dbReference type="Proteomes" id="UP000634136"/>
    </source>
</evidence>
<organism evidence="2 3">
    <name type="scientific">Senna tora</name>
    <dbReference type="NCBI Taxonomy" id="362788"/>
    <lineage>
        <taxon>Eukaryota</taxon>
        <taxon>Viridiplantae</taxon>
        <taxon>Streptophyta</taxon>
        <taxon>Embryophyta</taxon>
        <taxon>Tracheophyta</taxon>
        <taxon>Spermatophyta</taxon>
        <taxon>Magnoliopsida</taxon>
        <taxon>eudicotyledons</taxon>
        <taxon>Gunneridae</taxon>
        <taxon>Pentapetalae</taxon>
        <taxon>rosids</taxon>
        <taxon>fabids</taxon>
        <taxon>Fabales</taxon>
        <taxon>Fabaceae</taxon>
        <taxon>Caesalpinioideae</taxon>
        <taxon>Cassia clade</taxon>
        <taxon>Senna</taxon>
    </lineage>
</organism>